<evidence type="ECO:0000313" key="7">
    <source>
        <dbReference type="EnsemblMetazoa" id="GPAI011639-PA"/>
    </source>
</evidence>
<feature type="chain" id="PRO_5008402821" evidence="5">
    <location>
        <begin position="31"/>
        <end position="2423"/>
    </location>
</feature>
<dbReference type="EnsemblMetazoa" id="GPAI011639-RA">
    <property type="protein sequence ID" value="GPAI011639-PA"/>
    <property type="gene ID" value="GPAI011639"/>
</dbReference>
<evidence type="ECO:0000259" key="6">
    <source>
        <dbReference type="PROSITE" id="PS50184"/>
    </source>
</evidence>
<dbReference type="PANTHER" id="PTHR46698">
    <property type="entry name" value="CROSSVEINLESS 2"/>
    <property type="match status" value="1"/>
</dbReference>
<feature type="region of interest" description="Disordered" evidence="4">
    <location>
        <begin position="501"/>
        <end position="520"/>
    </location>
</feature>
<name>A0A1A9ZDU0_GLOPL</name>
<organism evidence="7 8">
    <name type="scientific">Glossina pallidipes</name>
    <name type="common">Tsetse fly</name>
    <dbReference type="NCBI Taxonomy" id="7398"/>
    <lineage>
        <taxon>Eukaryota</taxon>
        <taxon>Metazoa</taxon>
        <taxon>Ecdysozoa</taxon>
        <taxon>Arthropoda</taxon>
        <taxon>Hexapoda</taxon>
        <taxon>Insecta</taxon>
        <taxon>Pterygota</taxon>
        <taxon>Neoptera</taxon>
        <taxon>Endopterygota</taxon>
        <taxon>Diptera</taxon>
        <taxon>Brachycera</taxon>
        <taxon>Muscomorpha</taxon>
        <taxon>Hippoboscoidea</taxon>
        <taxon>Glossinidae</taxon>
        <taxon>Glossina</taxon>
    </lineage>
</organism>
<dbReference type="STRING" id="7398.A0A1A9ZDU0"/>
<evidence type="ECO:0000256" key="3">
    <source>
        <dbReference type="ARBA" id="ARBA00022729"/>
    </source>
</evidence>
<dbReference type="GO" id="GO:0005576">
    <property type="term" value="C:extracellular region"/>
    <property type="evidence" value="ECO:0007669"/>
    <property type="project" value="UniProtKB-SubCell"/>
</dbReference>
<feature type="region of interest" description="Disordered" evidence="4">
    <location>
        <begin position="474"/>
        <end position="495"/>
    </location>
</feature>
<feature type="signal peptide" evidence="5">
    <location>
        <begin position="1"/>
        <end position="30"/>
    </location>
</feature>
<evidence type="ECO:0000256" key="5">
    <source>
        <dbReference type="SAM" id="SignalP"/>
    </source>
</evidence>
<keyword evidence="3 5" id="KW-0732">Signal</keyword>
<dbReference type="SMART" id="SM00214">
    <property type="entry name" value="VWC"/>
    <property type="match status" value="5"/>
</dbReference>
<feature type="compositionally biased region" description="Basic and acidic residues" evidence="4">
    <location>
        <begin position="2190"/>
        <end position="2206"/>
    </location>
</feature>
<evidence type="ECO:0000256" key="2">
    <source>
        <dbReference type="ARBA" id="ARBA00022525"/>
    </source>
</evidence>
<feature type="region of interest" description="Disordered" evidence="4">
    <location>
        <begin position="412"/>
        <end position="432"/>
    </location>
</feature>
<feature type="compositionally biased region" description="Polar residues" evidence="4">
    <location>
        <begin position="838"/>
        <end position="859"/>
    </location>
</feature>
<feature type="region of interest" description="Disordered" evidence="4">
    <location>
        <begin position="2190"/>
        <end position="2212"/>
    </location>
</feature>
<keyword evidence="8" id="KW-1185">Reference proteome</keyword>
<dbReference type="Proteomes" id="UP000092445">
    <property type="component" value="Unassembled WGS sequence"/>
</dbReference>
<feature type="compositionally biased region" description="Basic and acidic residues" evidence="4">
    <location>
        <begin position="1761"/>
        <end position="1779"/>
    </location>
</feature>
<dbReference type="PANTHER" id="PTHR46698:SF3">
    <property type="entry name" value="TENECTIN ISOFORM 1-RELATED"/>
    <property type="match status" value="1"/>
</dbReference>
<evidence type="ECO:0000256" key="4">
    <source>
        <dbReference type="SAM" id="MobiDB-lite"/>
    </source>
</evidence>
<reference evidence="7" key="2">
    <citation type="submission" date="2020-05" db="UniProtKB">
        <authorList>
            <consortium name="EnsemblMetazoa"/>
        </authorList>
    </citation>
    <scope>IDENTIFICATION</scope>
    <source>
        <strain evidence="7">IAEA</strain>
    </source>
</reference>
<dbReference type="PROSITE" id="PS50184">
    <property type="entry name" value="VWFC_2"/>
    <property type="match status" value="1"/>
</dbReference>
<dbReference type="InterPro" id="IPR052424">
    <property type="entry name" value="Kielin_Chordin-BMP_Reg"/>
</dbReference>
<feature type="compositionally biased region" description="Acidic residues" evidence="4">
    <location>
        <begin position="1780"/>
        <end position="1790"/>
    </location>
</feature>
<feature type="compositionally biased region" description="Basic and acidic residues" evidence="4">
    <location>
        <begin position="1099"/>
        <end position="1124"/>
    </location>
</feature>
<evidence type="ECO:0000313" key="8">
    <source>
        <dbReference type="Proteomes" id="UP000092445"/>
    </source>
</evidence>
<reference evidence="8" key="1">
    <citation type="submission" date="2014-03" db="EMBL/GenBank/DDBJ databases">
        <authorList>
            <person name="Aksoy S."/>
            <person name="Warren W."/>
            <person name="Wilson R.K."/>
        </authorList>
    </citation>
    <scope>NUCLEOTIDE SEQUENCE [LARGE SCALE GENOMIC DNA]</scope>
    <source>
        <strain evidence="8">IAEA</strain>
    </source>
</reference>
<dbReference type="InterPro" id="IPR001007">
    <property type="entry name" value="VWF_dom"/>
</dbReference>
<proteinExistence type="predicted"/>
<feature type="compositionally biased region" description="Basic and acidic residues" evidence="4">
    <location>
        <begin position="420"/>
        <end position="432"/>
    </location>
</feature>
<feature type="domain" description="VWFC" evidence="6">
    <location>
        <begin position="237"/>
        <end position="305"/>
    </location>
</feature>
<feature type="region of interest" description="Disordered" evidence="4">
    <location>
        <begin position="1752"/>
        <end position="1790"/>
    </location>
</feature>
<dbReference type="SUPFAM" id="SSF57603">
    <property type="entry name" value="FnI-like domain"/>
    <property type="match status" value="6"/>
</dbReference>
<sequence length="2423" mass="271308">MERKRLNHLGFDMHVCAVLAFLMIPLVAETAPLQEFTEVQQYTEGCYYNYNHYNEGDRIMTNEPCLNCTCHNKMLMCYLRVCPFTKPIGHDCIVEKREDQCCPIITCPEVPVDVAHHLTETDTQLHVPEKYGCNLNGKFYPEGAQVPSNPTTPCELCYCIKNRTSCLMQECTLHIEGCMPIYNRGSCCPIRYNCDHENDVLDLEDNYSTTFITTQQTTERPTPGFILTTTAMSATSTKCVQNDQFYIDGSRVPGENPCQNCYCMRGDIICAVQECKSSLLATNGKICMATPANESECCSNNYVCEDDVTTYQNLNTSTLPYSNLDEKVGDISSIPIEDLHSSISEDDIRLQAHIDKHESNEIHRDKFAIAEYERTEYLEPLTEFLATDNPMQRTTYSDNKYFTSEAIDTSDIQTKSSTKTNEKEKDPHTPTEEAAIKKNIFVKNEKEGAESDIEELINESAGSKDYITNEKTNTFTTEAPNSYRKDEISDSNMTTELSTTTHSVSTGHESTSIDLDNSGNHPTSMIAKSYELTTTPLVSYKRENADHIKDGDIQEQFTKAPEFEEKLEIKNLKADKTEFETPYYFKHETQTKSLDSDEIFDDIAFTDNEFEPVTEPVNNRKSLNVEEFFVQTNPPSEGNNDVVSTKAIEIPHIEHELTEIDTTSPTVYDRQTLSNYDKNIGNMVLTNEESVVSLNNTTVRPLILDFTPDASSKSQYLESDNQVTDILEELLTNESDTEANKDEQTNPHITKSTVVQQPGFINIEQHNEFTEYTSEVPFLTGAPKFITESTIFKTVIQQINNGSFVSTPDESILPSPNDGKSVSSKTKNVEVDAIGETTPRSGDTPQYYSNEGKTTSDYGFQSEGERFSEASTNDEKFSSASQTTEGIINENQENFAVTSFTNVGERSTENKQIFGMLLTKSEIETATQLSNTGIDQITNPSIGDNKSDIAKEHTQTILYEPIELNEKISSYYTPSQDFTEESTQANISNTTTLENIAENTTRTSEKLDFALTTPVSDEKVTERLESTRKITTYVRPTKTMVIEEQPKKIIQQYPVAETTTSISESVATEYQGADVLTKDSDPQHKDKQTEYFEYEEYESTEKPLEEDQSRKIEKESEKVTDKTEGVISSMQPLEAVSVLHSSANGATEISDYESVGYSDEPFNALNDEKYLTTTEEWPSDVPKKSEFGIFEETNKFISTEPSRVSQNNQRPGGEIGTTTTEANVDNQSDHFFRNHSVNFKISESDIDDEPETIATDKSMLAKTSSTLPTLLLKMFDNNEGFSSVIENNDHRTQETIREPLESTDEQMLTKDVTTPTENATNFIDQYTTAIILLQKPAQNYEKMENATSNVKTITPHFALGEMSDVHLPPTIPGEGSCLIDQKTYGNNAVVPISDKCEISCKCVNSVVICDRMHCNIPTNVDRCIIDEDKSDKCCPNYICDTTTFPPKMHYITESIENYKNYIGLSEPTSNKESFIVDKTDNNFNTFERLSTVVADDNVFIIQSTKESSTQESGLAEEIEGITRTTSTSADVENKYPVSRISTHKPSEEYEKNENESGLLDVLLNQANATTEIWGFVPTSDQLTTLASVEDPNSDLFKNEKDIVTTENISVMKPSGLSLSTLDANITNTENQYVTDSSGYFVNSEIQANTNIFKTERLSTNDIRLENSTSDNYLTNSTTQHLGLSEKNNGDEGTTTLRTLENPELITLRTRFIDTSQEVLEVNTYPVTEILETASFSSEGGKEEISTTIPTTIFLPSNEKNPTLDEKEFHSTKPTDKSFVDSEETSSEQEDLYTQKEFFTSAHIPFTDETFTESDEYVIPQKIISDPPTNALNNTVIDQYTEIAEKMFAAVNTEENDQTSLNEIIENDLIEDGGLAIGTTHSTIEFPALKVVSEQISEPSSTLISVSDGPTTHNNFKIGDITIYKSNVEEFSTPAELYTMFESENMVTAQPGYAMNVLKEEPNGTSLLQNEFVPNVDPFLSPTTQPITEYIGLVNNLSTSEENEKKDLYMNSEFATRAVFEKEQYPLKVTVEPNIKVIHFEDNGKNFDLNETLIEYAAEGNDQINVKENNPSLSTITSNFKSGPDYTTERDTQITDSTEMNTKLTRITENIAHVENEESFVGSPIQISENLYDVSAITTTKNNILTENIKKNITSIGPDERTDQSAYSSTIYPLLSYHIATDKLSEIFEQNTNKEEEQSPHSTERISTKSSSEILTTTTTTATPVITTTLLTTQYPQQPAIYGQQPQYPSYTEDEYTDEDETEIFGPGTCRYGGKLYVSAQQIPRDDPCDFCFCFRSDIICLQQSCPPPISGCHEEPISGFCCPRYECPVSMATVLNVTTSTTTTSTTLPPHFLHHSYGNTVQRIGCLINGRSYRVGDKIESTSGPCINCTCGGDGKMKCDPQACVPEPTMQEVMAVVAASHKR</sequence>
<protein>
    <submittedName>
        <fullName evidence="7">VWFC domain-containing protein</fullName>
    </submittedName>
</protein>
<comment type="subcellular location">
    <subcellularLocation>
        <location evidence="1">Secreted</location>
    </subcellularLocation>
</comment>
<accession>A0A1A9ZDU0</accession>
<feature type="region of interest" description="Disordered" evidence="4">
    <location>
        <begin position="1095"/>
        <end position="1124"/>
    </location>
</feature>
<keyword evidence="2" id="KW-0964">Secreted</keyword>
<evidence type="ECO:0000256" key="1">
    <source>
        <dbReference type="ARBA" id="ARBA00004613"/>
    </source>
</evidence>
<feature type="region of interest" description="Disordered" evidence="4">
    <location>
        <begin position="807"/>
        <end position="860"/>
    </location>
</feature>
<dbReference type="VEuPathDB" id="VectorBase:GPAI011639"/>